<gene>
    <name evidence="1" type="ORF">rsdtw13_37940</name>
</gene>
<organism evidence="1 2">
    <name type="scientific">Inconstantimicrobium mannanitabidum</name>
    <dbReference type="NCBI Taxonomy" id="1604901"/>
    <lineage>
        <taxon>Bacteria</taxon>
        <taxon>Bacillati</taxon>
        <taxon>Bacillota</taxon>
        <taxon>Clostridia</taxon>
        <taxon>Eubacteriales</taxon>
        <taxon>Clostridiaceae</taxon>
        <taxon>Inconstantimicrobium</taxon>
    </lineage>
</organism>
<protein>
    <submittedName>
        <fullName evidence="1">Uncharacterized protein</fullName>
    </submittedName>
</protein>
<evidence type="ECO:0000313" key="1">
    <source>
        <dbReference type="EMBL" id="GKX68536.1"/>
    </source>
</evidence>
<dbReference type="EMBL" id="BROD01000001">
    <property type="protein sequence ID" value="GKX68536.1"/>
    <property type="molecule type" value="Genomic_DNA"/>
</dbReference>
<proteinExistence type="predicted"/>
<dbReference type="Proteomes" id="UP001058074">
    <property type="component" value="Unassembled WGS sequence"/>
</dbReference>
<keyword evidence="2" id="KW-1185">Reference proteome</keyword>
<reference evidence="1" key="1">
    <citation type="journal article" date="2025" name="Int. J. Syst. Evol. Microbiol.">
        <title>Inconstantimicrobium mannanitabidum sp. nov., a novel member of the family Clostridiaceae isolated from anoxic soil under the treatment of reductive soil disinfestation.</title>
        <authorList>
            <person name="Ueki A."/>
            <person name="Tonouchi A."/>
            <person name="Honma S."/>
            <person name="Kaku N."/>
            <person name="Ueki K."/>
        </authorList>
    </citation>
    <scope>NUCLEOTIDE SEQUENCE</scope>
    <source>
        <strain evidence="1">TW13</strain>
    </source>
</reference>
<sequence length="390" mass="41476">METSTIFTLTNEISNFINVAKQELATGFTEHNGDNMTKYGAWYGLNGQPWCAMFVSWCANQAGILGTVVPKYAYCPYGVNAYENWGRYRRRTSGYEPEQGDVIFFQQDGVACHTGIVIQYNSSSKIVTTIEGNSRDAIRSNTYNLTDSYILGYGIWSGSNTNPSPSPTPDPNPVTLLRLGSQGEAVRNLQTILISKGYNCGASGADGDFGQATYNAVIRFQADHGLEQDGIVGPKTWNALNNTTAGGTPVLRKGSTGADVVKLQKALIARGYSCGASGADGDFGQGTYNAVIKFQADHGLDQDGIVGPQTWNALSNTSGDGSTLLRKGDRGDGVVALQKALIAKGYSCGTSGADGIFGDGTYNAVIRFQANNGLDQDGIVGPATWRALNN</sequence>
<evidence type="ECO:0000313" key="2">
    <source>
        <dbReference type="Proteomes" id="UP001058074"/>
    </source>
</evidence>
<accession>A0ACB5RHF2</accession>
<comment type="caution">
    <text evidence="1">The sequence shown here is derived from an EMBL/GenBank/DDBJ whole genome shotgun (WGS) entry which is preliminary data.</text>
</comment>
<name>A0ACB5RHF2_9CLOT</name>